<proteinExistence type="predicted"/>
<dbReference type="EMBL" id="OBMI01000004">
    <property type="protein sequence ID" value="SOB88295.1"/>
    <property type="molecule type" value="Genomic_DNA"/>
</dbReference>
<evidence type="ECO:0000259" key="1">
    <source>
        <dbReference type="Pfam" id="PF22262"/>
    </source>
</evidence>
<dbReference type="Proteomes" id="UP000219494">
    <property type="component" value="Unassembled WGS sequence"/>
</dbReference>
<sequence length="147" mass="15848">MADIQRRIDAVNATREHFEGRPFSWGTTDCAKVAVFHLRQLGKVPPFGLAKAGPYKTALGAKRALKRAGHASLAAALDSVGLPRIAPAYSLPGDLVINPGADGWEALAVYAGNGAILTFHEHAECLAMVRVADPNNMQVWRAEWPKH</sequence>
<evidence type="ECO:0000313" key="2">
    <source>
        <dbReference type="EMBL" id="SOB88295.1"/>
    </source>
</evidence>
<dbReference type="RefSeq" id="WP_179641083.1">
    <property type="nucleotide sequence ID" value="NZ_OBMI01000004.1"/>
</dbReference>
<name>A0A285R2H0_9SPHN</name>
<gene>
    <name evidence="2" type="ORF">SAMN06297144_3446</name>
</gene>
<dbReference type="AlphaFoldDB" id="A0A285R2H0"/>
<dbReference type="Pfam" id="PF22262">
    <property type="entry name" value="DUF6950"/>
    <property type="match status" value="1"/>
</dbReference>
<reference evidence="2 3" key="1">
    <citation type="submission" date="2017-07" db="EMBL/GenBank/DDBJ databases">
        <authorList>
            <person name="Sun Z.S."/>
            <person name="Albrecht U."/>
            <person name="Echele G."/>
            <person name="Lee C.C."/>
        </authorList>
    </citation>
    <scope>NUCLEOTIDE SEQUENCE [LARGE SCALE GENOMIC DNA]</scope>
    <source>
        <strain evidence="2 3">CGMCC 1.12672</strain>
    </source>
</reference>
<keyword evidence="3" id="KW-1185">Reference proteome</keyword>
<evidence type="ECO:0000313" key="3">
    <source>
        <dbReference type="Proteomes" id="UP000219494"/>
    </source>
</evidence>
<accession>A0A285R2H0</accession>
<feature type="domain" description="DUF6950" evidence="1">
    <location>
        <begin position="10"/>
        <end position="132"/>
    </location>
</feature>
<protein>
    <recommendedName>
        <fullName evidence="1">DUF6950 domain-containing protein</fullName>
    </recommendedName>
</protein>
<dbReference type="InterPro" id="IPR053802">
    <property type="entry name" value="DUF6950"/>
</dbReference>
<organism evidence="2 3">
    <name type="scientific">Sphingomonas guangdongensis</name>
    <dbReference type="NCBI Taxonomy" id="1141890"/>
    <lineage>
        <taxon>Bacteria</taxon>
        <taxon>Pseudomonadati</taxon>
        <taxon>Pseudomonadota</taxon>
        <taxon>Alphaproteobacteria</taxon>
        <taxon>Sphingomonadales</taxon>
        <taxon>Sphingomonadaceae</taxon>
        <taxon>Sphingomonas</taxon>
    </lineage>
</organism>